<organism evidence="3">
    <name type="scientific">Brugia timori</name>
    <dbReference type="NCBI Taxonomy" id="42155"/>
    <lineage>
        <taxon>Eukaryota</taxon>
        <taxon>Metazoa</taxon>
        <taxon>Ecdysozoa</taxon>
        <taxon>Nematoda</taxon>
        <taxon>Chromadorea</taxon>
        <taxon>Rhabditida</taxon>
        <taxon>Spirurina</taxon>
        <taxon>Spiruromorpha</taxon>
        <taxon>Filarioidea</taxon>
        <taxon>Onchocercidae</taxon>
        <taxon>Brugia</taxon>
    </lineage>
</organism>
<name>A0A0R3QYW9_9BILA</name>
<evidence type="ECO:0000313" key="2">
    <source>
        <dbReference type="Proteomes" id="UP000280834"/>
    </source>
</evidence>
<gene>
    <name evidence="1" type="ORF">BTMF_LOCUS10955</name>
</gene>
<reference evidence="1 2" key="2">
    <citation type="submission" date="2018-11" db="EMBL/GenBank/DDBJ databases">
        <authorList>
            <consortium name="Pathogen Informatics"/>
        </authorList>
    </citation>
    <scope>NUCLEOTIDE SEQUENCE [LARGE SCALE GENOMIC DNA]</scope>
</reference>
<dbReference type="AlphaFoldDB" id="A0A0R3QYW9"/>
<reference evidence="3" key="1">
    <citation type="submission" date="2017-02" db="UniProtKB">
        <authorList>
            <consortium name="WormBaseParasite"/>
        </authorList>
    </citation>
    <scope>IDENTIFICATION</scope>
</reference>
<dbReference type="Proteomes" id="UP000280834">
    <property type="component" value="Unassembled WGS sequence"/>
</dbReference>
<keyword evidence="2" id="KW-1185">Reference proteome</keyword>
<evidence type="ECO:0000313" key="3">
    <source>
        <dbReference type="WBParaSite" id="BTMF_0001294301-mRNA-1"/>
    </source>
</evidence>
<evidence type="ECO:0000313" key="1">
    <source>
        <dbReference type="EMBL" id="VDO37382.1"/>
    </source>
</evidence>
<proteinExistence type="predicted"/>
<dbReference type="EMBL" id="UZAG01017941">
    <property type="protein sequence ID" value="VDO37382.1"/>
    <property type="molecule type" value="Genomic_DNA"/>
</dbReference>
<accession>A0A0R3QYW9</accession>
<dbReference type="WBParaSite" id="BTMF_0001294301-mRNA-1">
    <property type="protein sequence ID" value="BTMF_0001294301-mRNA-1"/>
    <property type="gene ID" value="BTMF_0001294301"/>
</dbReference>
<protein>
    <submittedName>
        <fullName evidence="1 3">Uncharacterized protein</fullName>
    </submittedName>
</protein>
<sequence>MISGMKRKPLLNHSLLSDSENLQPLPSSSSFLFTLYHAGLR</sequence>